<dbReference type="VEuPathDB" id="FungiDB:AN1552"/>
<dbReference type="KEGG" id="ani:ANIA_01552"/>
<gene>
    <name evidence="2" type="ORF">ANIA_01552</name>
</gene>
<sequence>MTRSELCPTFIPLFLPRIAAHYNQPDGFRLQTSTLVREFDQEKGAAGDSAWKLASIHPAGIRLIMRLIHLRFQSYRARIVQPHMDSALPPVNQLYDFNMPRQNREKLSVLCYMASEPMEDTEWPRLRTATAISSPKEVGEESTNTTGKRCKPPSQVRKRNNAPEEALS</sequence>
<feature type="compositionally biased region" description="Basic residues" evidence="1">
    <location>
        <begin position="148"/>
        <end position="160"/>
    </location>
</feature>
<protein>
    <submittedName>
        <fullName evidence="2">Uncharacterized protein</fullName>
    </submittedName>
</protein>
<evidence type="ECO:0000313" key="2">
    <source>
        <dbReference type="EMBL" id="CBF85095.1"/>
    </source>
</evidence>
<dbReference type="InParanoid" id="Q5BD28"/>
<dbReference type="HOGENOM" id="CLU_1586456_0_0_1"/>
<organism evidence="2 3">
    <name type="scientific">Emericella nidulans (strain FGSC A4 / ATCC 38163 / CBS 112.46 / NRRL 194 / M139)</name>
    <name type="common">Aspergillus nidulans</name>
    <dbReference type="NCBI Taxonomy" id="227321"/>
    <lineage>
        <taxon>Eukaryota</taxon>
        <taxon>Fungi</taxon>
        <taxon>Dikarya</taxon>
        <taxon>Ascomycota</taxon>
        <taxon>Pezizomycotina</taxon>
        <taxon>Eurotiomycetes</taxon>
        <taxon>Eurotiomycetidae</taxon>
        <taxon>Eurotiales</taxon>
        <taxon>Aspergillaceae</taxon>
        <taxon>Aspergillus</taxon>
        <taxon>Aspergillus subgen. Nidulantes</taxon>
    </lineage>
</organism>
<name>Q5BD28_EMENI</name>
<evidence type="ECO:0000256" key="1">
    <source>
        <dbReference type="SAM" id="MobiDB-lite"/>
    </source>
</evidence>
<feature type="region of interest" description="Disordered" evidence="1">
    <location>
        <begin position="124"/>
        <end position="168"/>
    </location>
</feature>
<reference evidence="3" key="2">
    <citation type="journal article" date="2009" name="Fungal Genet. Biol.">
        <title>The 2008 update of the Aspergillus nidulans genome annotation: a community effort.</title>
        <authorList>
            <person name="Wortman J.R."/>
            <person name="Gilsenan J.M."/>
            <person name="Joardar V."/>
            <person name="Deegan J."/>
            <person name="Clutterbuck J."/>
            <person name="Andersen M.R."/>
            <person name="Archer D."/>
            <person name="Bencina M."/>
            <person name="Braus G."/>
            <person name="Coutinho P."/>
            <person name="von Dohren H."/>
            <person name="Doonan J."/>
            <person name="Driessen A.J."/>
            <person name="Durek P."/>
            <person name="Espeso E."/>
            <person name="Fekete E."/>
            <person name="Flipphi M."/>
            <person name="Estrada C.G."/>
            <person name="Geysens S."/>
            <person name="Goldman G."/>
            <person name="de Groot P.W."/>
            <person name="Hansen K."/>
            <person name="Harris S.D."/>
            <person name="Heinekamp T."/>
            <person name="Helmstaedt K."/>
            <person name="Henrissat B."/>
            <person name="Hofmann G."/>
            <person name="Homan T."/>
            <person name="Horio T."/>
            <person name="Horiuchi H."/>
            <person name="James S."/>
            <person name="Jones M."/>
            <person name="Karaffa L."/>
            <person name="Karanyi Z."/>
            <person name="Kato M."/>
            <person name="Keller N."/>
            <person name="Kelly D.E."/>
            <person name="Kiel J.A."/>
            <person name="Kim J.M."/>
            <person name="van der Klei I.J."/>
            <person name="Klis F.M."/>
            <person name="Kovalchuk A."/>
            <person name="Krasevec N."/>
            <person name="Kubicek C.P."/>
            <person name="Liu B."/>
            <person name="Maccabe A."/>
            <person name="Meyer V."/>
            <person name="Mirabito P."/>
            <person name="Miskei M."/>
            <person name="Mos M."/>
            <person name="Mullins J."/>
            <person name="Nelson D.R."/>
            <person name="Nielsen J."/>
            <person name="Oakley B.R."/>
            <person name="Osmani S.A."/>
            <person name="Pakula T."/>
            <person name="Paszewski A."/>
            <person name="Paulsen I."/>
            <person name="Pilsyk S."/>
            <person name="Pocsi I."/>
            <person name="Punt P.J."/>
            <person name="Ram A.F."/>
            <person name="Ren Q."/>
            <person name="Robellet X."/>
            <person name="Robson G."/>
            <person name="Seiboth B."/>
            <person name="van Solingen P."/>
            <person name="Specht T."/>
            <person name="Sun J."/>
            <person name="Taheri-Talesh N."/>
            <person name="Takeshita N."/>
            <person name="Ussery D."/>
            <person name="vanKuyk P.A."/>
            <person name="Visser H."/>
            <person name="van de Vondervoort P.J."/>
            <person name="de Vries R.P."/>
            <person name="Walton J."/>
            <person name="Xiang X."/>
            <person name="Xiong Y."/>
            <person name="Zeng A.P."/>
            <person name="Brandt B.W."/>
            <person name="Cornell M.J."/>
            <person name="van den Hondel C.A."/>
            <person name="Visser J."/>
            <person name="Oliver S.G."/>
            <person name="Turner G."/>
        </authorList>
    </citation>
    <scope>GENOME REANNOTATION</scope>
    <source>
        <strain evidence="3">FGSC A4 / ATCC 38163 / CBS 112.46 / NRRL 194 / M139</strain>
    </source>
</reference>
<dbReference type="AlphaFoldDB" id="Q5BD28"/>
<reference evidence="3" key="1">
    <citation type="journal article" date="2005" name="Nature">
        <title>Sequencing of Aspergillus nidulans and comparative analysis with A. fumigatus and A. oryzae.</title>
        <authorList>
            <person name="Galagan J.E."/>
            <person name="Calvo S.E."/>
            <person name="Cuomo C."/>
            <person name="Ma L.J."/>
            <person name="Wortman J.R."/>
            <person name="Batzoglou S."/>
            <person name="Lee S.I."/>
            <person name="Basturkmen M."/>
            <person name="Spevak C.C."/>
            <person name="Clutterbuck J."/>
            <person name="Kapitonov V."/>
            <person name="Jurka J."/>
            <person name="Scazzocchio C."/>
            <person name="Farman M."/>
            <person name="Butler J."/>
            <person name="Purcell S."/>
            <person name="Harris S."/>
            <person name="Braus G.H."/>
            <person name="Draht O."/>
            <person name="Busch S."/>
            <person name="D'Enfert C."/>
            <person name="Bouchier C."/>
            <person name="Goldman G.H."/>
            <person name="Bell-Pedersen D."/>
            <person name="Griffiths-Jones S."/>
            <person name="Doonan J.H."/>
            <person name="Yu J."/>
            <person name="Vienken K."/>
            <person name="Pain A."/>
            <person name="Freitag M."/>
            <person name="Selker E.U."/>
            <person name="Archer D.B."/>
            <person name="Penalva M.A."/>
            <person name="Oakley B.R."/>
            <person name="Momany M."/>
            <person name="Tanaka T."/>
            <person name="Kumagai T."/>
            <person name="Asai K."/>
            <person name="Machida M."/>
            <person name="Nierman W.C."/>
            <person name="Denning D.W."/>
            <person name="Caddick M."/>
            <person name="Hynes M."/>
            <person name="Paoletti M."/>
            <person name="Fischer R."/>
            <person name="Miller B."/>
            <person name="Dyer P."/>
            <person name="Sachs M.S."/>
            <person name="Osmani S.A."/>
            <person name="Birren B.W."/>
        </authorList>
    </citation>
    <scope>NUCLEOTIDE SEQUENCE [LARGE SCALE GENOMIC DNA]</scope>
    <source>
        <strain evidence="3">FGSC A4 / ATCC 38163 / CBS 112.46 / NRRL 194 / M139</strain>
    </source>
</reference>
<accession>Q5BD28</accession>
<dbReference type="EMBL" id="BN001307">
    <property type="protein sequence ID" value="CBF85095.1"/>
    <property type="molecule type" value="Genomic_DNA"/>
</dbReference>
<dbReference type="RefSeq" id="XP_659156.1">
    <property type="nucleotide sequence ID" value="XM_654064.2"/>
</dbReference>
<dbReference type="GeneID" id="2875386"/>
<keyword evidence="3" id="KW-1185">Reference proteome</keyword>
<evidence type="ECO:0000313" key="3">
    <source>
        <dbReference type="Proteomes" id="UP000000560"/>
    </source>
</evidence>
<dbReference type="Proteomes" id="UP000000560">
    <property type="component" value="Chromosome VII"/>
</dbReference>
<accession>C8VMZ0</accession>
<proteinExistence type="predicted"/>